<reference evidence="1 2" key="1">
    <citation type="submission" date="2023-07" db="EMBL/GenBank/DDBJ databases">
        <title>Sorghum-associated microbial communities from plants grown in Nebraska, USA.</title>
        <authorList>
            <person name="Schachtman D."/>
        </authorList>
    </citation>
    <scope>NUCLEOTIDE SEQUENCE [LARGE SCALE GENOMIC DNA]</scope>
    <source>
        <strain evidence="1 2">4256</strain>
    </source>
</reference>
<accession>A0ABU1X2B3</accession>
<evidence type="ECO:0000313" key="2">
    <source>
        <dbReference type="Proteomes" id="UP001267638"/>
    </source>
</evidence>
<organism evidence="1 2">
    <name type="scientific">Sphingobium xenophagum</name>
    <dbReference type="NCBI Taxonomy" id="121428"/>
    <lineage>
        <taxon>Bacteria</taxon>
        <taxon>Pseudomonadati</taxon>
        <taxon>Pseudomonadota</taxon>
        <taxon>Alphaproteobacteria</taxon>
        <taxon>Sphingomonadales</taxon>
        <taxon>Sphingomonadaceae</taxon>
        <taxon>Sphingobium</taxon>
    </lineage>
</organism>
<evidence type="ECO:0000313" key="1">
    <source>
        <dbReference type="EMBL" id="MDR7155723.1"/>
    </source>
</evidence>
<keyword evidence="2" id="KW-1185">Reference proteome</keyword>
<gene>
    <name evidence="1" type="ORF">J2W40_002559</name>
</gene>
<comment type="caution">
    <text evidence="1">The sequence shown here is derived from an EMBL/GenBank/DDBJ whole genome shotgun (WGS) entry which is preliminary data.</text>
</comment>
<name>A0ABU1X2B3_SPHXE</name>
<protein>
    <submittedName>
        <fullName evidence="1">Uncharacterized protein</fullName>
    </submittedName>
</protein>
<dbReference type="Proteomes" id="UP001267638">
    <property type="component" value="Unassembled WGS sequence"/>
</dbReference>
<dbReference type="EMBL" id="JAVDWV010000011">
    <property type="protein sequence ID" value="MDR7155723.1"/>
    <property type="molecule type" value="Genomic_DNA"/>
</dbReference>
<proteinExistence type="predicted"/>
<sequence>MESQPVMGLWPSSEADQLDEWLAVEADNSMRAWANSIFALPRFRGIGVVNFYYTDELATWISALNREES</sequence>